<accession>A0A0L0D5C8</accession>
<comment type="catalytic activity">
    <reaction evidence="1">
        <text>[E2 ubiquitin-conjugating enzyme]-S-ubiquitinyl-L-cysteine + [acceptor protein]-L-lysine = [E2 ubiquitin-conjugating enzyme]-L-cysteine + [acceptor protein]-N(6)-ubiquitinyl-L-lysine.</text>
        <dbReference type="EC" id="2.3.2.31"/>
    </reaction>
</comment>
<dbReference type="GO" id="GO:0016567">
    <property type="term" value="P:protein ubiquitination"/>
    <property type="evidence" value="ECO:0007669"/>
    <property type="project" value="InterPro"/>
</dbReference>
<sequence length="651" mass="68929">MAADAAEHVVPGLWLPRAGGSVEHLTINKTDVHDPAALGGPTCATCAARPQVDGVHWWRGAESSAWLCWACARSTGRLGLVTNSRNAAGGGHTLTLVQLDLLGVYPDETRWTCDECRRVATLAPVRGRERDMGLHALAPVAGADYDICFACTSATIIAGAPLRSWLHEHPLELLANPREVYPGFAGVWHCDGCGSVQRSQTLPMMACRHADCEFDLCPACAVGSVAAAEDEANSRQAAGHDHRLVRSRVAEVYPSQMWACDGCGASSGAWLWHCGLGCDYDLCSGCMLARTERRLALSGPMVELGAHDHPLVATDPDVVYAAHGGRWRCDGVCGRSLTATDGAMWHCTRGCSYDVCETCLAVASPPVCRTSGLCVLCRFRAADAVIVPCGDALTCRHCAEAQMKRVPGTCPICLASASAVVTAVRSLACLVCFADTPGHQVFAFSARCKHVLCVECAEHMVRDALADRALIPLRCPVMDGSQRCTGVMQPQDVGALALRTLITPDEVEAFETAHTTAALPAAVRAYCPFSECSGLVFVDAEDAECATAAEAMRSVTCPYCARPFCWACRSAWHPGADCNAAAGASAATRELIALSSRPCIDCGAAIAHARGHACHHMTCPCGGEMCFVCGGRWPCRQGCPMYCTNAQSADA</sequence>
<dbReference type="PROSITE" id="PS00518">
    <property type="entry name" value="ZF_RING_1"/>
    <property type="match status" value="1"/>
</dbReference>
<evidence type="ECO:0000259" key="10">
    <source>
        <dbReference type="PROSITE" id="PS50089"/>
    </source>
</evidence>
<dbReference type="InterPro" id="IPR043145">
    <property type="entry name" value="Znf_ZZ_sf"/>
</dbReference>
<dbReference type="GO" id="GO:0061630">
    <property type="term" value="F:ubiquitin protein ligase activity"/>
    <property type="evidence" value="ECO:0007669"/>
    <property type="project" value="UniProtKB-EC"/>
</dbReference>
<dbReference type="AlphaFoldDB" id="A0A0L0D5C8"/>
<dbReference type="OrthoDB" id="10009520at2759"/>
<dbReference type="SMART" id="SM00184">
    <property type="entry name" value="RING"/>
    <property type="match status" value="2"/>
</dbReference>
<dbReference type="InterPro" id="IPR002867">
    <property type="entry name" value="IBR_dom"/>
</dbReference>
<dbReference type="Gene3D" id="1.20.120.1750">
    <property type="match status" value="1"/>
</dbReference>
<feature type="domain" description="RING-type" evidence="10">
    <location>
        <begin position="374"/>
        <end position="413"/>
    </location>
</feature>
<keyword evidence="13" id="KW-1185">Reference proteome</keyword>
<dbReference type="PROSITE" id="PS51873">
    <property type="entry name" value="TRIAD"/>
    <property type="match status" value="1"/>
</dbReference>
<dbReference type="EMBL" id="GL349447">
    <property type="protein sequence ID" value="KNC47562.1"/>
    <property type="molecule type" value="Genomic_DNA"/>
</dbReference>
<dbReference type="Pfam" id="PF01485">
    <property type="entry name" value="IBR"/>
    <property type="match status" value="1"/>
</dbReference>
<dbReference type="InterPro" id="IPR013083">
    <property type="entry name" value="Znf_RING/FYVE/PHD"/>
</dbReference>
<gene>
    <name evidence="12" type="ORF">AMSG_02587</name>
</gene>
<dbReference type="CDD" id="cd20336">
    <property type="entry name" value="Rcat_RBR"/>
    <property type="match status" value="1"/>
</dbReference>
<dbReference type="RefSeq" id="XP_013759494.1">
    <property type="nucleotide sequence ID" value="XM_013904040.1"/>
</dbReference>
<evidence type="ECO:0000256" key="1">
    <source>
        <dbReference type="ARBA" id="ARBA00001798"/>
    </source>
</evidence>
<evidence type="ECO:0000256" key="2">
    <source>
        <dbReference type="ARBA" id="ARBA00012251"/>
    </source>
</evidence>
<evidence type="ECO:0000256" key="8">
    <source>
        <dbReference type="ARBA" id="ARBA00022833"/>
    </source>
</evidence>
<dbReference type="GO" id="GO:0008270">
    <property type="term" value="F:zinc ion binding"/>
    <property type="evidence" value="ECO:0007669"/>
    <property type="project" value="UniProtKB-KW"/>
</dbReference>
<evidence type="ECO:0000256" key="5">
    <source>
        <dbReference type="ARBA" id="ARBA00022737"/>
    </source>
</evidence>
<evidence type="ECO:0000256" key="7">
    <source>
        <dbReference type="ARBA" id="ARBA00022786"/>
    </source>
</evidence>
<keyword evidence="7" id="KW-0833">Ubl conjugation pathway</keyword>
<dbReference type="SMART" id="SM00647">
    <property type="entry name" value="IBR"/>
    <property type="match status" value="1"/>
</dbReference>
<dbReference type="Pfam" id="PF00569">
    <property type="entry name" value="ZZ"/>
    <property type="match status" value="1"/>
</dbReference>
<dbReference type="STRING" id="461836.A0A0L0D5C8"/>
<keyword evidence="4" id="KW-0479">Metal-binding</keyword>
<keyword evidence="5" id="KW-0677">Repeat</keyword>
<keyword evidence="3" id="KW-0808">Transferase</keyword>
<dbReference type="Gene3D" id="3.30.40.10">
    <property type="entry name" value="Zinc/RING finger domain, C3HC4 (zinc finger)"/>
    <property type="match status" value="1"/>
</dbReference>
<evidence type="ECO:0000256" key="9">
    <source>
        <dbReference type="PROSITE-ProRule" id="PRU00175"/>
    </source>
</evidence>
<evidence type="ECO:0000313" key="13">
    <source>
        <dbReference type="Proteomes" id="UP000054408"/>
    </source>
</evidence>
<evidence type="ECO:0000256" key="6">
    <source>
        <dbReference type="ARBA" id="ARBA00022771"/>
    </source>
</evidence>
<dbReference type="Pfam" id="PF13920">
    <property type="entry name" value="zf-C3HC4_3"/>
    <property type="match status" value="1"/>
</dbReference>
<dbReference type="EC" id="2.3.2.31" evidence="2"/>
<dbReference type="InterPro" id="IPR017907">
    <property type="entry name" value="Znf_RING_CS"/>
</dbReference>
<dbReference type="InterPro" id="IPR031127">
    <property type="entry name" value="E3_UB_ligase_RBR"/>
</dbReference>
<keyword evidence="8" id="KW-0862">Zinc</keyword>
<feature type="domain" description="RING-type" evidence="11">
    <location>
        <begin position="425"/>
        <end position="643"/>
    </location>
</feature>
<evidence type="ECO:0000256" key="4">
    <source>
        <dbReference type="ARBA" id="ARBA00022723"/>
    </source>
</evidence>
<dbReference type="eggNOG" id="KOG1812">
    <property type="taxonomic scope" value="Eukaryota"/>
</dbReference>
<dbReference type="SUPFAM" id="SSF57850">
    <property type="entry name" value="RING/U-box"/>
    <property type="match status" value="4"/>
</dbReference>
<evidence type="ECO:0000256" key="3">
    <source>
        <dbReference type="ARBA" id="ARBA00022679"/>
    </source>
</evidence>
<name>A0A0L0D5C8_THETB</name>
<dbReference type="InterPro" id="IPR044066">
    <property type="entry name" value="TRIAD_supradom"/>
</dbReference>
<protein>
    <recommendedName>
        <fullName evidence="2">RBR-type E3 ubiquitin transferase</fullName>
        <ecNumber evidence="2">2.3.2.31</ecNumber>
    </recommendedName>
</protein>
<dbReference type="Proteomes" id="UP000054408">
    <property type="component" value="Unassembled WGS sequence"/>
</dbReference>
<dbReference type="PROSITE" id="PS50089">
    <property type="entry name" value="ZF_RING_2"/>
    <property type="match status" value="1"/>
</dbReference>
<dbReference type="Gene3D" id="3.30.60.90">
    <property type="match status" value="1"/>
</dbReference>
<dbReference type="InterPro" id="IPR001841">
    <property type="entry name" value="Znf_RING"/>
</dbReference>
<evidence type="ECO:0000259" key="11">
    <source>
        <dbReference type="PROSITE" id="PS51873"/>
    </source>
</evidence>
<reference evidence="12 13" key="1">
    <citation type="submission" date="2010-05" db="EMBL/GenBank/DDBJ databases">
        <title>The Genome Sequence of Thecamonas trahens ATCC 50062.</title>
        <authorList>
            <consortium name="The Broad Institute Genome Sequencing Platform"/>
            <person name="Russ C."/>
            <person name="Cuomo C."/>
            <person name="Shea T."/>
            <person name="Young S.K."/>
            <person name="Zeng Q."/>
            <person name="Koehrsen M."/>
            <person name="Haas B."/>
            <person name="Borodovsky M."/>
            <person name="Guigo R."/>
            <person name="Alvarado L."/>
            <person name="Berlin A."/>
            <person name="Bochicchio J."/>
            <person name="Borenstein D."/>
            <person name="Chapman S."/>
            <person name="Chen Z."/>
            <person name="Freedman E."/>
            <person name="Gellesch M."/>
            <person name="Goldberg J."/>
            <person name="Griggs A."/>
            <person name="Gujja S."/>
            <person name="Heilman E."/>
            <person name="Heiman D."/>
            <person name="Hepburn T."/>
            <person name="Howarth C."/>
            <person name="Jen D."/>
            <person name="Larson L."/>
            <person name="Mehta T."/>
            <person name="Park D."/>
            <person name="Pearson M."/>
            <person name="Roberts A."/>
            <person name="Saif S."/>
            <person name="Shenoy N."/>
            <person name="Sisk P."/>
            <person name="Stolte C."/>
            <person name="Sykes S."/>
            <person name="Thomson T."/>
            <person name="Walk T."/>
            <person name="White J."/>
            <person name="Yandava C."/>
            <person name="Burger G."/>
            <person name="Gray M.W."/>
            <person name="Holland P.W.H."/>
            <person name="King N."/>
            <person name="Lang F.B.F."/>
            <person name="Roger A.J."/>
            <person name="Ruiz-Trillo I."/>
            <person name="Lander E."/>
            <person name="Nusbaum C."/>
        </authorList>
    </citation>
    <scope>NUCLEOTIDE SEQUENCE [LARGE SCALE GENOMIC DNA]</scope>
    <source>
        <strain evidence="12 13">ATCC 50062</strain>
    </source>
</reference>
<dbReference type="GeneID" id="25562255"/>
<evidence type="ECO:0000313" key="12">
    <source>
        <dbReference type="EMBL" id="KNC47562.1"/>
    </source>
</evidence>
<dbReference type="InterPro" id="IPR000433">
    <property type="entry name" value="Znf_ZZ"/>
</dbReference>
<keyword evidence="6 9" id="KW-0863">Zinc-finger</keyword>
<dbReference type="PANTHER" id="PTHR11685">
    <property type="entry name" value="RBR FAMILY RING FINGER AND IBR DOMAIN-CONTAINING"/>
    <property type="match status" value="1"/>
</dbReference>
<organism evidence="12 13">
    <name type="scientific">Thecamonas trahens ATCC 50062</name>
    <dbReference type="NCBI Taxonomy" id="461836"/>
    <lineage>
        <taxon>Eukaryota</taxon>
        <taxon>Apusozoa</taxon>
        <taxon>Apusomonadida</taxon>
        <taxon>Apusomonadidae</taxon>
        <taxon>Thecamonas</taxon>
    </lineage>
</organism>
<proteinExistence type="predicted"/>